<keyword evidence="4 6" id="KW-0804">Transcription</keyword>
<accession>D5RPN8</accession>
<comment type="similarity">
    <text evidence="6">Belongs to the sigma-70 factor family.</text>
</comment>
<evidence type="ECO:0000259" key="9">
    <source>
        <dbReference type="PROSITE" id="PS00716"/>
    </source>
</evidence>
<dbReference type="GO" id="GO:0006352">
    <property type="term" value="P:DNA-templated transcription initiation"/>
    <property type="evidence" value="ECO:0007669"/>
    <property type="project" value="InterPro"/>
</dbReference>
<keyword evidence="3 6" id="KW-0238">DNA-binding</keyword>
<dbReference type="GO" id="GO:0016987">
    <property type="term" value="F:sigma factor activity"/>
    <property type="evidence" value="ECO:0007669"/>
    <property type="project" value="UniProtKB-KW"/>
</dbReference>
<dbReference type="InterPro" id="IPR000943">
    <property type="entry name" value="RNA_pol_sigma70"/>
</dbReference>
<feature type="repeat" description="ANK" evidence="5">
    <location>
        <begin position="48"/>
        <end position="80"/>
    </location>
</feature>
<name>D5RPN8_9PROT</name>
<proteinExistence type="inferred from homology"/>
<dbReference type="PROSITE" id="PS50088">
    <property type="entry name" value="ANK_REPEAT"/>
    <property type="match status" value="1"/>
</dbReference>
<dbReference type="NCBIfam" id="TIGR02937">
    <property type="entry name" value="sigma70-ECF"/>
    <property type="match status" value="1"/>
</dbReference>
<gene>
    <name evidence="10" type="ORF">HMPREF0731_3050</name>
</gene>
<feature type="domain" description="RNA polymerase sigma-70" evidence="9">
    <location>
        <begin position="1023"/>
        <end position="1049"/>
    </location>
</feature>
<evidence type="ECO:0000256" key="1">
    <source>
        <dbReference type="ARBA" id="ARBA00023015"/>
    </source>
</evidence>
<dbReference type="InterPro" id="IPR007627">
    <property type="entry name" value="RNA_pol_sigma70_r2"/>
</dbReference>
<dbReference type="InterPro" id="IPR036770">
    <property type="entry name" value="Ankyrin_rpt-contain_sf"/>
</dbReference>
<dbReference type="Gene3D" id="1.10.10.10">
    <property type="entry name" value="Winged helix-like DNA-binding domain superfamily/Winged helix DNA-binding domain"/>
    <property type="match status" value="2"/>
</dbReference>
<evidence type="ECO:0000313" key="10">
    <source>
        <dbReference type="EMBL" id="EFH10734.1"/>
    </source>
</evidence>
<reference evidence="10 11" key="1">
    <citation type="submission" date="2010-04" db="EMBL/GenBank/DDBJ databases">
        <authorList>
            <person name="Qin X."/>
            <person name="Bachman B."/>
            <person name="Battles P."/>
            <person name="Bell A."/>
            <person name="Bess C."/>
            <person name="Bickham C."/>
            <person name="Chaboub L."/>
            <person name="Chen D."/>
            <person name="Coyle M."/>
            <person name="Deiros D.R."/>
            <person name="Dinh H."/>
            <person name="Forbes L."/>
            <person name="Fowler G."/>
            <person name="Francisco L."/>
            <person name="Fu Q."/>
            <person name="Gubbala S."/>
            <person name="Hale W."/>
            <person name="Han Y."/>
            <person name="Hemphill L."/>
            <person name="Highlander S.K."/>
            <person name="Hirani K."/>
            <person name="Hogues M."/>
            <person name="Jackson L."/>
            <person name="Jakkamsetti A."/>
            <person name="Javaid M."/>
            <person name="Jiang H."/>
            <person name="Korchina V."/>
            <person name="Kovar C."/>
            <person name="Lara F."/>
            <person name="Lee S."/>
            <person name="Mata R."/>
            <person name="Mathew T."/>
            <person name="Moen C."/>
            <person name="Morales K."/>
            <person name="Munidasa M."/>
            <person name="Nazareth L."/>
            <person name="Ngo R."/>
            <person name="Nguyen L."/>
            <person name="Okwuonu G."/>
            <person name="Ongeri F."/>
            <person name="Patil S."/>
            <person name="Petrosino J."/>
            <person name="Pham C."/>
            <person name="Pham P."/>
            <person name="Pu L.-L."/>
            <person name="Puazo M."/>
            <person name="Raj R."/>
            <person name="Reid J."/>
            <person name="Rouhana J."/>
            <person name="Saada N."/>
            <person name="Shang Y."/>
            <person name="Simmons D."/>
            <person name="Thornton R."/>
            <person name="Warren J."/>
            <person name="Weissenberger G."/>
            <person name="Zhang J."/>
            <person name="Zhang L."/>
            <person name="Zhou C."/>
            <person name="Zhu D."/>
            <person name="Muzny D."/>
            <person name="Worley K."/>
            <person name="Gibbs R."/>
        </authorList>
    </citation>
    <scope>NUCLEOTIDE SEQUENCE [LARGE SCALE GENOMIC DNA]</scope>
    <source>
        <strain evidence="10 11">ATCC 49957</strain>
    </source>
</reference>
<dbReference type="InterPro" id="IPR013324">
    <property type="entry name" value="RNA_pol_sigma_r3/r4-like"/>
</dbReference>
<dbReference type="PROSITE" id="PS00715">
    <property type="entry name" value="SIGMA70_1"/>
    <property type="match status" value="1"/>
</dbReference>
<comment type="caution">
    <text evidence="10">The sequence shown here is derived from an EMBL/GenBank/DDBJ whole genome shotgun (WGS) entry which is preliminary data.</text>
</comment>
<comment type="function">
    <text evidence="6">Sigma factors are initiation factors that promote the attachment of RNA polymerase to specific initiation sites and are then released.</text>
</comment>
<dbReference type="Gene3D" id="1.10.601.10">
    <property type="entry name" value="RNA Polymerase Primary Sigma Factor"/>
    <property type="match status" value="1"/>
</dbReference>
<dbReference type="SUPFAM" id="SSF88659">
    <property type="entry name" value="Sigma3 and sigma4 domains of RNA polymerase sigma factors"/>
    <property type="match status" value="2"/>
</dbReference>
<dbReference type="HOGENOM" id="CLU_288831_0_0_5"/>
<feature type="region of interest" description="Disordered" evidence="7">
    <location>
        <begin position="343"/>
        <end position="438"/>
    </location>
</feature>
<dbReference type="InterPro" id="IPR036388">
    <property type="entry name" value="WH-like_DNA-bd_sf"/>
</dbReference>
<protein>
    <recommendedName>
        <fullName evidence="6">RNA polymerase sigma factor</fullName>
    </recommendedName>
</protein>
<dbReference type="InterPro" id="IPR050239">
    <property type="entry name" value="Sigma-70_RNA_pol_init_factors"/>
</dbReference>
<dbReference type="PROSITE" id="PS00716">
    <property type="entry name" value="SIGMA70_2"/>
    <property type="match status" value="1"/>
</dbReference>
<dbReference type="Pfam" id="PF04545">
    <property type="entry name" value="Sigma70_r4"/>
    <property type="match status" value="1"/>
</dbReference>
<dbReference type="GO" id="GO:0003677">
    <property type="term" value="F:DNA binding"/>
    <property type="evidence" value="ECO:0007669"/>
    <property type="project" value="UniProtKB-KW"/>
</dbReference>
<dbReference type="PANTHER" id="PTHR30603:SF47">
    <property type="entry name" value="RNA POLYMERASE SIGMA FACTOR SIGD, CHLOROPLASTIC"/>
    <property type="match status" value="1"/>
</dbReference>
<dbReference type="Proteomes" id="UP000005324">
    <property type="component" value="Unassembled WGS sequence"/>
</dbReference>
<dbReference type="InterPro" id="IPR013325">
    <property type="entry name" value="RNA_pol_sigma_r2"/>
</dbReference>
<feature type="domain" description="RNA polymerase sigma-70" evidence="8">
    <location>
        <begin position="855"/>
        <end position="868"/>
    </location>
</feature>
<dbReference type="Gene3D" id="1.25.40.20">
    <property type="entry name" value="Ankyrin repeat-containing domain"/>
    <property type="match status" value="1"/>
</dbReference>
<evidence type="ECO:0000256" key="7">
    <source>
        <dbReference type="SAM" id="MobiDB-lite"/>
    </source>
</evidence>
<dbReference type="InterPro" id="IPR002110">
    <property type="entry name" value="Ankyrin_rpt"/>
</dbReference>
<dbReference type="InterPro" id="IPR014284">
    <property type="entry name" value="RNA_pol_sigma-70_dom"/>
</dbReference>
<evidence type="ECO:0000256" key="3">
    <source>
        <dbReference type="ARBA" id="ARBA00023125"/>
    </source>
</evidence>
<dbReference type="CDD" id="cd06171">
    <property type="entry name" value="Sigma70_r4"/>
    <property type="match status" value="1"/>
</dbReference>
<dbReference type="Pfam" id="PF12796">
    <property type="entry name" value="Ank_2"/>
    <property type="match status" value="1"/>
</dbReference>
<keyword evidence="1 6" id="KW-0805">Transcription regulation</keyword>
<organism evidence="10 11">
    <name type="scientific">Pseudoroseomonas cervicalis ATCC 49957</name>
    <dbReference type="NCBI Taxonomy" id="525371"/>
    <lineage>
        <taxon>Bacteria</taxon>
        <taxon>Pseudomonadati</taxon>
        <taxon>Pseudomonadota</taxon>
        <taxon>Alphaproteobacteria</taxon>
        <taxon>Acetobacterales</taxon>
        <taxon>Roseomonadaceae</taxon>
        <taxon>Roseomonas</taxon>
    </lineage>
</organism>
<dbReference type="PANTHER" id="PTHR30603">
    <property type="entry name" value="RNA POLYMERASE SIGMA FACTOR RPO"/>
    <property type="match status" value="1"/>
</dbReference>
<dbReference type="AlphaFoldDB" id="D5RPN8"/>
<evidence type="ECO:0000256" key="4">
    <source>
        <dbReference type="ARBA" id="ARBA00023163"/>
    </source>
</evidence>
<dbReference type="SMART" id="SM00248">
    <property type="entry name" value="ANK"/>
    <property type="match status" value="2"/>
</dbReference>
<evidence type="ECO:0000256" key="2">
    <source>
        <dbReference type="ARBA" id="ARBA00023082"/>
    </source>
</evidence>
<feature type="region of interest" description="Disordered" evidence="7">
    <location>
        <begin position="450"/>
        <end position="485"/>
    </location>
</feature>
<dbReference type="PRINTS" id="PR00046">
    <property type="entry name" value="SIGMA70FCT"/>
</dbReference>
<keyword evidence="5" id="KW-0040">ANK repeat</keyword>
<evidence type="ECO:0000256" key="6">
    <source>
        <dbReference type="RuleBase" id="RU362124"/>
    </source>
</evidence>
<dbReference type="Pfam" id="PF04542">
    <property type="entry name" value="Sigma70_r2"/>
    <property type="match status" value="1"/>
</dbReference>
<dbReference type="InterPro" id="IPR007630">
    <property type="entry name" value="RNA_pol_sigma70_r4"/>
</dbReference>
<feature type="compositionally biased region" description="Basic and acidic residues" evidence="7">
    <location>
        <begin position="372"/>
        <end position="382"/>
    </location>
</feature>
<dbReference type="PROSITE" id="PS50297">
    <property type="entry name" value="ANK_REP_REGION"/>
    <property type="match status" value="1"/>
</dbReference>
<evidence type="ECO:0000256" key="5">
    <source>
        <dbReference type="PROSITE-ProRule" id="PRU00023"/>
    </source>
</evidence>
<sequence>MDHARGKGCLTASPRLGTLFRLTLASGVAAAVELHLRRGAPLHGRDAHGRTPLMLAAMRGHVDVCRALLQAGADAGLRDVNGDDAATLARAKGHAPVLLLLASQSPPARPDAAGAPAALQDNSEAVPVSAALSLQERDAKQLEPPIPSGLAHSVETSIAAPTSDGRAEIRRASGVLDGVEASVGRGVEEDLCQARMNSEAYGGRSLRQASDAASEADQRWSAELADRLVMDEQSCHRAVQSSQAMLDRPEADQGTGVHTGLFTAVDTIALQSGEEAAAVAAGVFMEERDPQQPEDPTPFGLAQVPETAIGAYTTDTQTEAHDGWLVPESAGASDGWDVDEDLAPVRLSSDPNDRGLLRPAIGAPPGNQLERASAEPARRFGMDEQASQATATAGPASPDWPNAAQQPMAPASLSIARGTASTRRQAEDGSSAADGVPTMADALAIDMVPGGSFEAGWEPEAEPDLAPSGEEVAAAAAQRENEVSRHAADLPDADWTDTHIDLPDTAPDWTGAFRVGSDGFRAVAHLVSAGFREGWVLAEELNALRESLVDGEKGHRLVVALEFLLGDLGILVEDEHAIDWARMCIVESDDLQTPGTTDEVAAPAERLTEIWAALPDAERIVLEAAASAPVLSKAAETRLFRELSASLSFLRGAVAAGPVSAPLLEHLADLLELWADQLNARSVLPREISEAGWGTDDQDGADASYLDQGTHAGTEDKAFADFPGNSANLAADALAAHLRATARTLLQGGAAQELLATARLTPRRILELTEVCLGRAGARRHEGLRASTRRSNHAGHELAALRRPASRAQQRAGLAGLSDAFQRYIDARQEIVEGNLKRVVWLARRYARAAVPFLDLVQEGQIGLLRAIDRFDPDRGFRFGTYATWWIRQSMSRYVQDQGRTVRVPVHMLERIAKAKRASEALRAKTGVVPTPQELAAALEADVVSVERALAADLEGISFDDMGSLPDEDAALVAPLVDEATPLTALLHHDLRRLLAASLRRLDARQARIIDLRFGLTDGNPLTLEEVGQFYGVTRERIRQIEAKSLKRLPRLLPNRQFENLVP</sequence>
<keyword evidence="11" id="KW-1185">Reference proteome</keyword>
<dbReference type="EMBL" id="ADVL01000638">
    <property type="protein sequence ID" value="EFH10734.1"/>
    <property type="molecule type" value="Genomic_DNA"/>
</dbReference>
<dbReference type="SUPFAM" id="SSF88946">
    <property type="entry name" value="Sigma2 domain of RNA polymerase sigma factors"/>
    <property type="match status" value="1"/>
</dbReference>
<evidence type="ECO:0000259" key="8">
    <source>
        <dbReference type="PROSITE" id="PS00715"/>
    </source>
</evidence>
<dbReference type="SUPFAM" id="SSF48403">
    <property type="entry name" value="Ankyrin repeat"/>
    <property type="match status" value="1"/>
</dbReference>
<evidence type="ECO:0000313" key="11">
    <source>
        <dbReference type="Proteomes" id="UP000005324"/>
    </source>
</evidence>
<keyword evidence="2 6" id="KW-0731">Sigma factor</keyword>